<dbReference type="GO" id="GO:0005886">
    <property type="term" value="C:plasma membrane"/>
    <property type="evidence" value="ECO:0007669"/>
    <property type="project" value="TreeGrafter"/>
</dbReference>
<dbReference type="PANTHER" id="PTHR10978:SF5">
    <property type="entry name" value="SUCCINATE DEHYDROGENASE CYTOCHROME B560 SUBUNIT, MITOCHONDRIAL"/>
    <property type="match status" value="1"/>
</dbReference>
<name>A0A2K9AVB1_9GAMM</name>
<accession>A0A2K9AVB1</accession>
<evidence type="ECO:0000256" key="11">
    <source>
        <dbReference type="ARBA" id="ARBA00025912"/>
    </source>
</evidence>
<dbReference type="GO" id="GO:0009055">
    <property type="term" value="F:electron transfer activity"/>
    <property type="evidence" value="ECO:0007669"/>
    <property type="project" value="InterPro"/>
</dbReference>
<feature type="binding site" description="axial binding residue" evidence="12">
    <location>
        <position position="80"/>
    </location>
    <ligand>
        <name>heme</name>
        <dbReference type="ChEBI" id="CHEBI:30413"/>
        <note>ligand shared with second transmembrane subunit</note>
    </ligand>
    <ligandPart>
        <name>Fe</name>
        <dbReference type="ChEBI" id="CHEBI:18248"/>
    </ligandPart>
</feature>
<keyword evidence="9 12" id="KW-0408">Iron</keyword>
<keyword evidence="5 12" id="KW-0349">Heme</keyword>
<comment type="function">
    <text evidence="1">Membrane-anchoring subunit of succinate dehydrogenase (SDH).</text>
</comment>
<keyword evidence="15" id="KW-1185">Reference proteome</keyword>
<evidence type="ECO:0000256" key="7">
    <source>
        <dbReference type="ARBA" id="ARBA00022723"/>
    </source>
</evidence>
<feature type="transmembrane region" description="Helical" evidence="13">
    <location>
        <begin position="64"/>
        <end position="83"/>
    </location>
</feature>
<sequence length="125" mass="13920">MNQKRPTNLNLATIRFPVPAISSILHRITGVILFFAVPILLWMLQKSFTPAGFNELKTMFAESFLWQFVLWAITTAVAYHVIAGVRHLLMDMGIGESLEGGRRGAWLVIILSAIAAVVLGVWVWA</sequence>
<evidence type="ECO:0000256" key="1">
    <source>
        <dbReference type="ARBA" id="ARBA00004050"/>
    </source>
</evidence>
<dbReference type="PROSITE" id="PS01001">
    <property type="entry name" value="SDH_CYT_2"/>
    <property type="match status" value="1"/>
</dbReference>
<evidence type="ECO:0000256" key="6">
    <source>
        <dbReference type="ARBA" id="ARBA00022692"/>
    </source>
</evidence>
<keyword evidence="10 13" id="KW-0472">Membrane</keyword>
<feature type="transmembrane region" description="Helical" evidence="13">
    <location>
        <begin position="24"/>
        <end position="44"/>
    </location>
</feature>
<feature type="transmembrane region" description="Helical" evidence="13">
    <location>
        <begin position="104"/>
        <end position="124"/>
    </location>
</feature>
<dbReference type="GO" id="GO:0046872">
    <property type="term" value="F:metal ion binding"/>
    <property type="evidence" value="ECO:0007669"/>
    <property type="project" value="UniProtKB-KW"/>
</dbReference>
<evidence type="ECO:0000256" key="10">
    <source>
        <dbReference type="ARBA" id="ARBA00023136"/>
    </source>
</evidence>
<evidence type="ECO:0000313" key="14">
    <source>
        <dbReference type="EMBL" id="AUD79061.1"/>
    </source>
</evidence>
<evidence type="ECO:0000256" key="8">
    <source>
        <dbReference type="ARBA" id="ARBA00022989"/>
    </source>
</evidence>
<comment type="subunit">
    <text evidence="11">Part of an enzyme complex containing four subunits: a flavoprotein, an iron-sulfur protein, plus two membrane-anchoring proteins, SdhC and SdhD. The complex can form homotrimers.</text>
</comment>
<dbReference type="GO" id="GO:0006099">
    <property type="term" value="P:tricarboxylic acid cycle"/>
    <property type="evidence" value="ECO:0007669"/>
    <property type="project" value="InterPro"/>
</dbReference>
<evidence type="ECO:0000256" key="9">
    <source>
        <dbReference type="ARBA" id="ARBA00023004"/>
    </source>
</evidence>
<dbReference type="PIRSF" id="PIRSF000178">
    <property type="entry name" value="SDH_cyt_b560"/>
    <property type="match status" value="1"/>
</dbReference>
<evidence type="ECO:0000256" key="3">
    <source>
        <dbReference type="ARBA" id="ARBA00007244"/>
    </source>
</evidence>
<keyword evidence="6 13" id="KW-0812">Transmembrane</keyword>
<dbReference type="AlphaFoldDB" id="A0A2K9AVB1"/>
<comment type="similarity">
    <text evidence="3">Belongs to the cytochrome b560 family.</text>
</comment>
<dbReference type="Proteomes" id="UP000232693">
    <property type="component" value="Chromosome"/>
</dbReference>
<evidence type="ECO:0000313" key="15">
    <source>
        <dbReference type="Proteomes" id="UP000232693"/>
    </source>
</evidence>
<dbReference type="KEGG" id="kpd:CW740_07280"/>
<evidence type="ECO:0000256" key="5">
    <source>
        <dbReference type="ARBA" id="ARBA00022617"/>
    </source>
</evidence>
<comment type="cofactor">
    <cofactor evidence="12">
        <name>heme</name>
        <dbReference type="ChEBI" id="CHEBI:30413"/>
    </cofactor>
    <text evidence="12">The heme is bound between the two transmembrane subunits.</text>
</comment>
<dbReference type="PANTHER" id="PTHR10978">
    <property type="entry name" value="SUCCINATE DEHYDROGENASE CYTOCHROME B560 SUBUNIT"/>
    <property type="match status" value="1"/>
</dbReference>
<dbReference type="InterPro" id="IPR034804">
    <property type="entry name" value="SQR/QFR_C/D"/>
</dbReference>
<dbReference type="EMBL" id="CP025120">
    <property type="protein sequence ID" value="AUD79061.1"/>
    <property type="molecule type" value="Genomic_DNA"/>
</dbReference>
<dbReference type="OrthoDB" id="9799441at2"/>
<dbReference type="Gene3D" id="1.20.1300.10">
    <property type="entry name" value="Fumarate reductase/succinate dehydrogenase, transmembrane subunit"/>
    <property type="match status" value="1"/>
</dbReference>
<organism evidence="14 15">
    <name type="scientific">Kangiella profundi</name>
    <dbReference type="NCBI Taxonomy" id="1561924"/>
    <lineage>
        <taxon>Bacteria</taxon>
        <taxon>Pseudomonadati</taxon>
        <taxon>Pseudomonadota</taxon>
        <taxon>Gammaproteobacteria</taxon>
        <taxon>Kangiellales</taxon>
        <taxon>Kangiellaceae</taxon>
        <taxon>Kangiella</taxon>
    </lineage>
</organism>
<dbReference type="Pfam" id="PF01127">
    <property type="entry name" value="Sdh_cyt"/>
    <property type="match status" value="1"/>
</dbReference>
<keyword evidence="7 12" id="KW-0479">Metal-binding</keyword>
<dbReference type="CDD" id="cd03499">
    <property type="entry name" value="SQR_TypeC_SdhC"/>
    <property type="match status" value="1"/>
</dbReference>
<comment type="subcellular location">
    <subcellularLocation>
        <location evidence="2">Membrane</location>
        <topology evidence="2">Multi-pass membrane protein</topology>
    </subcellularLocation>
</comment>
<dbReference type="InterPro" id="IPR014314">
    <property type="entry name" value="Succ_DH_cytb556"/>
</dbReference>
<dbReference type="InterPro" id="IPR018495">
    <property type="entry name" value="Succ_DH_cyt_bsu_CS"/>
</dbReference>
<dbReference type="RefSeq" id="WP_106646895.1">
    <property type="nucleotide sequence ID" value="NZ_BMGO01000001.1"/>
</dbReference>
<dbReference type="NCBIfam" id="TIGR02970">
    <property type="entry name" value="succ_dehyd_cytB"/>
    <property type="match status" value="1"/>
</dbReference>
<proteinExistence type="inferred from homology"/>
<gene>
    <name evidence="14" type="primary">sdhC</name>
    <name evidence="14" type="ORF">CW740_07280</name>
</gene>
<reference evidence="14 15" key="1">
    <citation type="submission" date="2017-12" db="EMBL/GenBank/DDBJ databases">
        <title>Kangiella profundi FT102 completed genome.</title>
        <authorList>
            <person name="Xu J."/>
            <person name="Wang J."/>
            <person name="Lu Y."/>
        </authorList>
    </citation>
    <scope>NUCLEOTIDE SEQUENCE [LARGE SCALE GENOMIC DNA]</scope>
    <source>
        <strain evidence="14 15">FT102</strain>
    </source>
</reference>
<evidence type="ECO:0000256" key="13">
    <source>
        <dbReference type="SAM" id="Phobius"/>
    </source>
</evidence>
<dbReference type="InterPro" id="IPR000701">
    <property type="entry name" value="SuccDH_FuR_B_TM-su"/>
</dbReference>
<evidence type="ECO:0000256" key="12">
    <source>
        <dbReference type="PIRSR" id="PIRSR000178-1"/>
    </source>
</evidence>
<dbReference type="PROSITE" id="PS01000">
    <property type="entry name" value="SDH_CYT_1"/>
    <property type="match status" value="1"/>
</dbReference>
<dbReference type="SUPFAM" id="SSF81343">
    <property type="entry name" value="Fumarate reductase respiratory complex transmembrane subunits"/>
    <property type="match status" value="1"/>
</dbReference>
<keyword evidence="8 13" id="KW-1133">Transmembrane helix</keyword>
<protein>
    <recommendedName>
        <fullName evidence="4">Succinate dehydrogenase cytochrome b556 subunit</fullName>
    </recommendedName>
</protein>
<evidence type="ECO:0000256" key="4">
    <source>
        <dbReference type="ARBA" id="ARBA00020076"/>
    </source>
</evidence>
<evidence type="ECO:0000256" key="2">
    <source>
        <dbReference type="ARBA" id="ARBA00004141"/>
    </source>
</evidence>